<dbReference type="InterPro" id="IPR004416">
    <property type="entry name" value="MnmG"/>
</dbReference>
<comment type="caution">
    <text evidence="13">The sequence shown here is derived from an EMBL/GenBank/DDBJ whole genome shotgun (WGS) entry which is preliminary data.</text>
</comment>
<feature type="binding site" evidence="11">
    <location>
        <begin position="13"/>
        <end position="18"/>
    </location>
    <ligand>
        <name>FAD</name>
        <dbReference type="ChEBI" id="CHEBI:57692"/>
    </ligand>
</feature>
<dbReference type="InterPro" id="IPR020595">
    <property type="entry name" value="MnmG-rel_CS"/>
</dbReference>
<evidence type="ECO:0000256" key="9">
    <source>
        <dbReference type="ARBA" id="ARBA00025948"/>
    </source>
</evidence>
<dbReference type="EMBL" id="DWZD01000025">
    <property type="protein sequence ID" value="HJA78692.1"/>
    <property type="molecule type" value="Genomic_DNA"/>
</dbReference>
<sequence>MHARDSFDVIVVGGGHAGCEAAAALARLGHRTLLVTGNVDRLGHLSCNPAIGGLAKGHMVREIDALGGMMGLWADAAGIQFRTLNMSKGPAVRATRAQMDRQAYMKAVRGTLYALPALRIWQDEVVDVLTDDARTRGVVTALGQRFYAPHVLLTTGTFLDGRIHVGLTHLPGGRLGDAPARGLSDGLRRLGFTLGRLKTGTCPRLLRSSINYDGLEEQKGDTPPPGFSFHGPGPVLPQVSCHITWTNAAAHEAIRSGFDRSPLFTGVIEGTGARYCPSVEDKVARFPDRERHQIFLEPEGLDSAEVYANGISTSLPLDVQQAMLAAIPGLEKAVMVRPGYAIEYDYANPVQLLSTLESKPVPGLWLAGQINGTSGYEEAAAQGLWAALNISCRLRERDPLVPDRTSSYMAVLVDDLVTLGTEEPYRMFTSRAEHRLLLREDNADSRLTPLGRELGLVDDAHWERFRRKMDGADRLRRLLDRERLNDRRLLPDESLLGRTLAEVLRRPEVELAQLADWHPPLAALLAAEAAEGAFSAQVDVKYAGYLERQRELVARAKRLESLPLPEDLDYSDVAGLSREVEEKLQRVRPRNLGQAGRISGVTPAAVGCLEIHLHKLGRLHPPLSAAQR</sequence>
<comment type="subcellular location">
    <subcellularLocation>
        <location evidence="11">Cytoplasm</location>
    </subcellularLocation>
</comment>
<dbReference type="Pfam" id="PF01134">
    <property type="entry name" value="GIDA"/>
    <property type="match status" value="1"/>
</dbReference>
<comment type="caution">
    <text evidence="11">Lacks conserved residue(s) required for the propagation of feature annotation.</text>
</comment>
<comment type="function">
    <text evidence="2 11">NAD-binding protein involved in the addition of a carboxymethylaminomethyl (cmnm) group at the wobble position (U34) of certain tRNAs, forming tRNA-cmnm(5)s(2)U34.</text>
</comment>
<evidence type="ECO:0000256" key="7">
    <source>
        <dbReference type="ARBA" id="ARBA00022827"/>
    </source>
</evidence>
<evidence type="ECO:0000256" key="10">
    <source>
        <dbReference type="ARBA" id="ARBA00031800"/>
    </source>
</evidence>
<dbReference type="InterPro" id="IPR026904">
    <property type="entry name" value="MnmG_C"/>
</dbReference>
<dbReference type="GO" id="GO:0005829">
    <property type="term" value="C:cytosol"/>
    <property type="evidence" value="ECO:0007669"/>
    <property type="project" value="TreeGrafter"/>
</dbReference>
<dbReference type="InterPro" id="IPR049312">
    <property type="entry name" value="GIDA_C_N"/>
</dbReference>
<dbReference type="HAMAP" id="MF_00129">
    <property type="entry name" value="MnmG_GidA"/>
    <property type="match status" value="1"/>
</dbReference>
<evidence type="ECO:0000256" key="5">
    <source>
        <dbReference type="ARBA" id="ARBA00022630"/>
    </source>
</evidence>
<dbReference type="InterPro" id="IPR036188">
    <property type="entry name" value="FAD/NAD-bd_sf"/>
</dbReference>
<dbReference type="Gene3D" id="3.50.50.60">
    <property type="entry name" value="FAD/NAD(P)-binding domain"/>
    <property type="match status" value="2"/>
</dbReference>
<dbReference type="PANTHER" id="PTHR11806">
    <property type="entry name" value="GLUCOSE INHIBITED DIVISION PROTEIN A"/>
    <property type="match status" value="1"/>
</dbReference>
<dbReference type="PROSITE" id="PS01280">
    <property type="entry name" value="GIDA_1"/>
    <property type="match status" value="1"/>
</dbReference>
<evidence type="ECO:0000313" key="14">
    <source>
        <dbReference type="Proteomes" id="UP000823821"/>
    </source>
</evidence>
<keyword evidence="8 11" id="KW-0520">NAD</keyword>
<reference evidence="13" key="1">
    <citation type="journal article" date="2021" name="PeerJ">
        <title>Extensive microbial diversity within the chicken gut microbiome revealed by metagenomics and culture.</title>
        <authorList>
            <person name="Gilroy R."/>
            <person name="Ravi A."/>
            <person name="Getino M."/>
            <person name="Pursley I."/>
            <person name="Horton D.L."/>
            <person name="Alikhan N.F."/>
            <person name="Baker D."/>
            <person name="Gharbi K."/>
            <person name="Hall N."/>
            <person name="Watson M."/>
            <person name="Adriaenssens E.M."/>
            <person name="Foster-Nyarko E."/>
            <person name="Jarju S."/>
            <person name="Secka A."/>
            <person name="Antonio M."/>
            <person name="Oren A."/>
            <person name="Chaudhuri R.R."/>
            <person name="La Ragione R."/>
            <person name="Hildebrand F."/>
            <person name="Pallen M.J."/>
        </authorList>
    </citation>
    <scope>NUCLEOTIDE SEQUENCE</scope>
    <source>
        <strain evidence="13">5032</strain>
    </source>
</reference>
<keyword evidence="11" id="KW-0963">Cytoplasm</keyword>
<dbReference type="FunFam" id="1.10.150.570:FF:000001">
    <property type="entry name" value="tRNA uridine 5-carboxymethylaminomethyl modification enzyme MnmG"/>
    <property type="match status" value="1"/>
</dbReference>
<dbReference type="NCBIfam" id="TIGR00136">
    <property type="entry name" value="mnmG_gidA"/>
    <property type="match status" value="1"/>
</dbReference>
<reference evidence="13" key="2">
    <citation type="submission" date="2021-04" db="EMBL/GenBank/DDBJ databases">
        <authorList>
            <person name="Gilroy R."/>
        </authorList>
    </citation>
    <scope>NUCLEOTIDE SEQUENCE</scope>
    <source>
        <strain evidence="13">5032</strain>
    </source>
</reference>
<dbReference type="PANTHER" id="PTHR11806:SF0">
    <property type="entry name" value="PROTEIN MTO1 HOMOLOG, MITOCHONDRIAL"/>
    <property type="match status" value="1"/>
</dbReference>
<organism evidence="13 14">
    <name type="scientific">Candidatus Desulfovibrio intestinavium</name>
    <dbReference type="NCBI Taxonomy" id="2838534"/>
    <lineage>
        <taxon>Bacteria</taxon>
        <taxon>Pseudomonadati</taxon>
        <taxon>Thermodesulfobacteriota</taxon>
        <taxon>Desulfovibrionia</taxon>
        <taxon>Desulfovibrionales</taxon>
        <taxon>Desulfovibrionaceae</taxon>
        <taxon>Desulfovibrio</taxon>
    </lineage>
</organism>
<dbReference type="Proteomes" id="UP000823821">
    <property type="component" value="Unassembled WGS sequence"/>
</dbReference>
<dbReference type="Pfam" id="PF13932">
    <property type="entry name" value="SAM_GIDA_C"/>
    <property type="match status" value="1"/>
</dbReference>
<evidence type="ECO:0000259" key="12">
    <source>
        <dbReference type="SMART" id="SM01228"/>
    </source>
</evidence>
<dbReference type="SUPFAM" id="SSF51905">
    <property type="entry name" value="FAD/NAD(P)-binding domain"/>
    <property type="match status" value="1"/>
</dbReference>
<dbReference type="FunFam" id="3.50.50.60:FF:000002">
    <property type="entry name" value="tRNA uridine 5-carboxymethylaminomethyl modification enzyme MnmG"/>
    <property type="match status" value="1"/>
</dbReference>
<dbReference type="InterPro" id="IPR002218">
    <property type="entry name" value="MnmG-rel"/>
</dbReference>
<keyword evidence="7 11" id="KW-0274">FAD</keyword>
<comment type="similarity">
    <text evidence="3 11">Belongs to the MnmG family.</text>
</comment>
<evidence type="ECO:0000256" key="2">
    <source>
        <dbReference type="ARBA" id="ARBA00003717"/>
    </source>
</evidence>
<comment type="cofactor">
    <cofactor evidence="1 11">
        <name>FAD</name>
        <dbReference type="ChEBI" id="CHEBI:57692"/>
    </cofactor>
</comment>
<proteinExistence type="inferred from homology"/>
<evidence type="ECO:0000256" key="3">
    <source>
        <dbReference type="ARBA" id="ARBA00007653"/>
    </source>
</evidence>
<dbReference type="InterPro" id="IPR044920">
    <property type="entry name" value="MnmG_C_subdom_sf"/>
</dbReference>
<evidence type="ECO:0000313" key="13">
    <source>
        <dbReference type="EMBL" id="HJA78692.1"/>
    </source>
</evidence>
<comment type="subunit">
    <text evidence="9 11">Homodimer. Heterotetramer of two MnmE and two MnmG subunits.</text>
</comment>
<dbReference type="GO" id="GO:0050660">
    <property type="term" value="F:flavin adenine dinucleotide binding"/>
    <property type="evidence" value="ECO:0007669"/>
    <property type="project" value="UniProtKB-UniRule"/>
</dbReference>
<dbReference type="Pfam" id="PF21680">
    <property type="entry name" value="GIDA_C_1st"/>
    <property type="match status" value="1"/>
</dbReference>
<dbReference type="InterPro" id="IPR047001">
    <property type="entry name" value="MnmG_C_subdom"/>
</dbReference>
<keyword evidence="6 11" id="KW-0819">tRNA processing</keyword>
<gene>
    <name evidence="11 13" type="primary">mnmG</name>
    <name evidence="11" type="synonym">gidA</name>
    <name evidence="13" type="ORF">H9784_03835</name>
</gene>
<evidence type="ECO:0000256" key="8">
    <source>
        <dbReference type="ARBA" id="ARBA00023027"/>
    </source>
</evidence>
<dbReference type="GO" id="GO:0002098">
    <property type="term" value="P:tRNA wobble uridine modification"/>
    <property type="evidence" value="ECO:0007669"/>
    <property type="project" value="InterPro"/>
</dbReference>
<feature type="binding site" evidence="11">
    <location>
        <begin position="272"/>
        <end position="286"/>
    </location>
    <ligand>
        <name>NAD(+)</name>
        <dbReference type="ChEBI" id="CHEBI:57540"/>
    </ligand>
</feature>
<dbReference type="AlphaFoldDB" id="A0A9D2HM22"/>
<keyword evidence="5 11" id="KW-0285">Flavoprotein</keyword>
<evidence type="ECO:0000256" key="1">
    <source>
        <dbReference type="ARBA" id="ARBA00001974"/>
    </source>
</evidence>
<name>A0A9D2HM22_9BACT</name>
<evidence type="ECO:0000256" key="6">
    <source>
        <dbReference type="ARBA" id="ARBA00022694"/>
    </source>
</evidence>
<dbReference type="Gene3D" id="1.10.10.1800">
    <property type="entry name" value="tRNA uridine 5-carboxymethylaminomethyl modification enzyme MnmG/GidA"/>
    <property type="match status" value="1"/>
</dbReference>
<protein>
    <recommendedName>
        <fullName evidence="4 11">tRNA uridine 5-carboxymethylaminomethyl modification enzyme MnmG</fullName>
    </recommendedName>
    <alternativeName>
        <fullName evidence="10 11">Glucose-inhibited division protein A</fullName>
    </alternativeName>
</protein>
<feature type="domain" description="tRNA uridine 5-carboxymethylaminomethyl modification enzyme C-terminal subdomain" evidence="12">
    <location>
        <begin position="540"/>
        <end position="611"/>
    </location>
</feature>
<evidence type="ECO:0000256" key="4">
    <source>
        <dbReference type="ARBA" id="ARBA00020461"/>
    </source>
</evidence>
<dbReference type="Gene3D" id="1.10.150.570">
    <property type="entry name" value="GidA associated domain, C-terminal subdomain"/>
    <property type="match status" value="1"/>
</dbReference>
<dbReference type="SMART" id="SM01228">
    <property type="entry name" value="GIDA_assoc_3"/>
    <property type="match status" value="1"/>
</dbReference>
<dbReference type="GO" id="GO:0030488">
    <property type="term" value="P:tRNA methylation"/>
    <property type="evidence" value="ECO:0007669"/>
    <property type="project" value="TreeGrafter"/>
</dbReference>
<accession>A0A9D2HM22</accession>
<dbReference type="InterPro" id="IPR040131">
    <property type="entry name" value="MnmG_N"/>
</dbReference>
<evidence type="ECO:0000256" key="11">
    <source>
        <dbReference type="HAMAP-Rule" id="MF_00129"/>
    </source>
</evidence>